<reference evidence="3" key="1">
    <citation type="journal article" date="2019" name="Curr. Biol.">
        <title>Genome Sequence of Striga asiatica Provides Insight into the Evolution of Plant Parasitism.</title>
        <authorList>
            <person name="Yoshida S."/>
            <person name="Kim S."/>
            <person name="Wafula E.K."/>
            <person name="Tanskanen J."/>
            <person name="Kim Y.M."/>
            <person name="Honaas L."/>
            <person name="Yang Z."/>
            <person name="Spallek T."/>
            <person name="Conn C.E."/>
            <person name="Ichihashi Y."/>
            <person name="Cheong K."/>
            <person name="Cui S."/>
            <person name="Der J.P."/>
            <person name="Gundlach H."/>
            <person name="Jiao Y."/>
            <person name="Hori C."/>
            <person name="Ishida J.K."/>
            <person name="Kasahara H."/>
            <person name="Kiba T."/>
            <person name="Kim M.S."/>
            <person name="Koo N."/>
            <person name="Laohavisit A."/>
            <person name="Lee Y.H."/>
            <person name="Lumba S."/>
            <person name="McCourt P."/>
            <person name="Mortimer J.C."/>
            <person name="Mutuku J.M."/>
            <person name="Nomura T."/>
            <person name="Sasaki-Sekimoto Y."/>
            <person name="Seto Y."/>
            <person name="Wang Y."/>
            <person name="Wakatake T."/>
            <person name="Sakakibara H."/>
            <person name="Demura T."/>
            <person name="Yamaguchi S."/>
            <person name="Yoneyama K."/>
            <person name="Manabe R.I."/>
            <person name="Nelson D.C."/>
            <person name="Schulman A.H."/>
            <person name="Timko M.P."/>
            <person name="dePamphilis C.W."/>
            <person name="Choi D."/>
            <person name="Shirasu K."/>
        </authorList>
    </citation>
    <scope>NUCLEOTIDE SEQUENCE [LARGE SCALE GENOMIC DNA]</scope>
    <source>
        <strain evidence="3">cv. UVA1</strain>
    </source>
</reference>
<gene>
    <name evidence="2" type="ORF">STAS_04215</name>
</gene>
<name>A0A5A7P7E7_STRAF</name>
<evidence type="ECO:0000256" key="1">
    <source>
        <dbReference type="RuleBase" id="RU367072"/>
    </source>
</evidence>
<keyword evidence="1" id="KW-0227">DNA damage</keyword>
<dbReference type="Proteomes" id="UP000325081">
    <property type="component" value="Unassembled WGS sequence"/>
</dbReference>
<dbReference type="GO" id="GO:0016226">
    <property type="term" value="P:iron-sulfur cluster assembly"/>
    <property type="evidence" value="ECO:0007669"/>
    <property type="project" value="UniProtKB-UniRule"/>
</dbReference>
<comment type="function">
    <text evidence="1">Key component of the cytosolic iron-sulfur protein assembly (CIA) complex, a multiprotein complex that mediates the incorporation of iron-sulfur cluster into apoproteins specifically involved in DNA metabolism and genomic integrity. In the CIA complex, MMS19 acts as an adapter between early-acting CIA components and a subset of cellular target iron-sulfur proteins.</text>
</comment>
<keyword evidence="1" id="KW-0234">DNA repair</keyword>
<dbReference type="GO" id="GO:0005634">
    <property type="term" value="C:nucleus"/>
    <property type="evidence" value="ECO:0007669"/>
    <property type="project" value="UniProtKB-SubCell"/>
</dbReference>
<dbReference type="OrthoDB" id="1695521at2759"/>
<comment type="caution">
    <text evidence="2">The sequence shown here is derived from an EMBL/GenBank/DDBJ whole genome shotgun (WGS) entry which is preliminary data.</text>
</comment>
<accession>A0A5A7P7E7</accession>
<dbReference type="InterPro" id="IPR039920">
    <property type="entry name" value="MMS19"/>
</dbReference>
<evidence type="ECO:0000313" key="2">
    <source>
        <dbReference type="EMBL" id="GER28418.1"/>
    </source>
</evidence>
<keyword evidence="1" id="KW-0539">Nucleus</keyword>
<sequence length="101" mass="11793">MNKDRNNLDRAAKFSFIPFMYFYVYQANWKALRGALVGCLAFLRRKSDVGILTNHDVLEVTHSFLENHRLQSMAGYERKLSLQVIECLFDRYNDAIVDLVS</sequence>
<dbReference type="PANTHER" id="PTHR12891">
    <property type="entry name" value="DNA REPAIR/TRANSCRIPTION PROTEIN MET18/MMS19"/>
    <property type="match status" value="1"/>
</dbReference>
<dbReference type="PANTHER" id="PTHR12891:SF0">
    <property type="entry name" value="MMS19 NUCLEOTIDE EXCISION REPAIR PROTEIN HOMOLOG"/>
    <property type="match status" value="1"/>
</dbReference>
<dbReference type="AlphaFoldDB" id="A0A5A7P7E7"/>
<comment type="similarity">
    <text evidence="1">Belongs to the MET18/MMS19 family.</text>
</comment>
<keyword evidence="3" id="KW-1185">Reference proteome</keyword>
<comment type="subcellular location">
    <subcellularLocation>
        <location evidence="1">Nucleus</location>
    </subcellularLocation>
</comment>
<dbReference type="GO" id="GO:0051604">
    <property type="term" value="P:protein maturation"/>
    <property type="evidence" value="ECO:0007669"/>
    <property type="project" value="UniProtKB-UniRule"/>
</dbReference>
<dbReference type="GO" id="GO:0006281">
    <property type="term" value="P:DNA repair"/>
    <property type="evidence" value="ECO:0007669"/>
    <property type="project" value="UniProtKB-UniRule"/>
</dbReference>
<protein>
    <recommendedName>
        <fullName evidence="1">MMS19 nucleotide excision repair protein</fullName>
    </recommendedName>
</protein>
<dbReference type="GO" id="GO:0097361">
    <property type="term" value="C:cytosolic [4Fe-4S] assembly targeting complex"/>
    <property type="evidence" value="ECO:0007669"/>
    <property type="project" value="UniProtKB-UniRule"/>
</dbReference>
<evidence type="ECO:0000313" key="3">
    <source>
        <dbReference type="Proteomes" id="UP000325081"/>
    </source>
</evidence>
<dbReference type="EMBL" id="BKCP01002558">
    <property type="protein sequence ID" value="GER28418.1"/>
    <property type="molecule type" value="Genomic_DNA"/>
</dbReference>
<organism evidence="2 3">
    <name type="scientific">Striga asiatica</name>
    <name type="common">Asiatic witchweed</name>
    <name type="synonym">Buchnera asiatica</name>
    <dbReference type="NCBI Taxonomy" id="4170"/>
    <lineage>
        <taxon>Eukaryota</taxon>
        <taxon>Viridiplantae</taxon>
        <taxon>Streptophyta</taxon>
        <taxon>Embryophyta</taxon>
        <taxon>Tracheophyta</taxon>
        <taxon>Spermatophyta</taxon>
        <taxon>Magnoliopsida</taxon>
        <taxon>eudicotyledons</taxon>
        <taxon>Gunneridae</taxon>
        <taxon>Pentapetalae</taxon>
        <taxon>asterids</taxon>
        <taxon>lamiids</taxon>
        <taxon>Lamiales</taxon>
        <taxon>Orobanchaceae</taxon>
        <taxon>Buchnereae</taxon>
        <taxon>Striga</taxon>
    </lineage>
</organism>
<proteinExistence type="inferred from homology"/>